<evidence type="ECO:0000313" key="2">
    <source>
        <dbReference type="Proteomes" id="UP000245124"/>
    </source>
</evidence>
<protein>
    <submittedName>
        <fullName evidence="1">Uncharacterized protein</fullName>
    </submittedName>
</protein>
<dbReference type="Proteomes" id="UP000245124">
    <property type="component" value="Unassembled WGS sequence"/>
</dbReference>
<sequence length="43" mass="4977">MPLINWGKTMNNDKELTEKLNKILNESAEKKSISIIKFLRLSS</sequence>
<reference evidence="1 2" key="1">
    <citation type="submission" date="2017-06" db="EMBL/GenBank/DDBJ databases">
        <title>Genome sequencing of cyanobaciteial culture collection at National Institute for Environmental Studies (NIES).</title>
        <authorList>
            <person name="Hirose Y."/>
            <person name="Shimura Y."/>
            <person name="Fujisawa T."/>
            <person name="Nakamura Y."/>
            <person name="Kawachi M."/>
        </authorList>
    </citation>
    <scope>NUCLEOTIDE SEQUENCE [LARGE SCALE GENOMIC DNA]</scope>
    <source>
        <strain evidence="1 2">NIES-4072</strain>
    </source>
</reference>
<accession>A0A2R5FU90</accession>
<evidence type="ECO:0000313" key="1">
    <source>
        <dbReference type="EMBL" id="GBG22332.1"/>
    </source>
</evidence>
<keyword evidence="2" id="KW-1185">Reference proteome</keyword>
<dbReference type="EMBL" id="BDUD01000001">
    <property type="protein sequence ID" value="GBG22332.1"/>
    <property type="molecule type" value="Genomic_DNA"/>
</dbReference>
<dbReference type="AlphaFoldDB" id="A0A2R5FU90"/>
<comment type="caution">
    <text evidence="1">The sequence shown here is derived from an EMBL/GenBank/DDBJ whole genome shotgun (WGS) entry which is preliminary data.</text>
</comment>
<proteinExistence type="predicted"/>
<name>A0A2R5FU90_NOSCO</name>
<gene>
    <name evidence="1" type="ORF">NIES4072_60400</name>
</gene>
<organism evidence="1 2">
    <name type="scientific">Nostoc commune NIES-4072</name>
    <dbReference type="NCBI Taxonomy" id="2005467"/>
    <lineage>
        <taxon>Bacteria</taxon>
        <taxon>Bacillati</taxon>
        <taxon>Cyanobacteriota</taxon>
        <taxon>Cyanophyceae</taxon>
        <taxon>Nostocales</taxon>
        <taxon>Nostocaceae</taxon>
        <taxon>Nostoc</taxon>
    </lineage>
</organism>